<evidence type="ECO:0000313" key="12">
    <source>
        <dbReference type="EMBL" id="WOK08095.1"/>
    </source>
</evidence>
<keyword evidence="5 7" id="KW-0472">Membrane</keyword>
<feature type="transmembrane region" description="Helical" evidence="7">
    <location>
        <begin position="342"/>
        <end position="358"/>
    </location>
</feature>
<evidence type="ECO:0000256" key="1">
    <source>
        <dbReference type="ARBA" id="ARBA00004162"/>
    </source>
</evidence>
<dbReference type="InterPro" id="IPR052027">
    <property type="entry name" value="PspC"/>
</dbReference>
<evidence type="ECO:0000259" key="8">
    <source>
        <dbReference type="Pfam" id="PF04024"/>
    </source>
</evidence>
<keyword evidence="2" id="KW-1003">Cell membrane</keyword>
<feature type="transmembrane region" description="Helical" evidence="7">
    <location>
        <begin position="378"/>
        <end position="399"/>
    </location>
</feature>
<dbReference type="Pfam" id="PF22571">
    <property type="entry name" value="LiaI-LiaF-TM_PspC"/>
    <property type="match status" value="1"/>
</dbReference>
<dbReference type="EMBL" id="CP136051">
    <property type="protein sequence ID" value="WOK08095.1"/>
    <property type="molecule type" value="Genomic_DNA"/>
</dbReference>
<dbReference type="InterPro" id="IPR007168">
    <property type="entry name" value="Phageshock_PspC_N"/>
</dbReference>
<evidence type="ECO:0000256" key="4">
    <source>
        <dbReference type="ARBA" id="ARBA00022989"/>
    </source>
</evidence>
<name>A0ABZ0IVY0_9BACT</name>
<comment type="subcellular location">
    <subcellularLocation>
        <location evidence="1">Cell membrane</location>
        <topology evidence="1">Single-pass membrane protein</topology>
    </subcellularLocation>
</comment>
<dbReference type="PANTHER" id="PTHR33885:SF3">
    <property type="entry name" value="PHAGE SHOCK PROTEIN C"/>
    <property type="match status" value="1"/>
</dbReference>
<evidence type="ECO:0000259" key="10">
    <source>
        <dbReference type="Pfam" id="PF22571"/>
    </source>
</evidence>
<keyword evidence="13" id="KW-1185">Reference proteome</keyword>
<feature type="domain" description="PspC-related ToastRack" evidence="11">
    <location>
        <begin position="477"/>
        <end position="599"/>
    </location>
</feature>
<feature type="domain" description="Putative auto-transporter adhesin head GIN" evidence="9">
    <location>
        <begin position="627"/>
        <end position="812"/>
    </location>
</feature>
<evidence type="ECO:0000256" key="5">
    <source>
        <dbReference type="ARBA" id="ARBA00023136"/>
    </source>
</evidence>
<evidence type="ECO:0000256" key="2">
    <source>
        <dbReference type="ARBA" id="ARBA00022475"/>
    </source>
</evidence>
<dbReference type="Pfam" id="PF10988">
    <property type="entry name" value="DUF2807"/>
    <property type="match status" value="1"/>
</dbReference>
<dbReference type="PANTHER" id="PTHR33885">
    <property type="entry name" value="PHAGE SHOCK PROTEIN C"/>
    <property type="match status" value="1"/>
</dbReference>
<dbReference type="InterPro" id="IPR021255">
    <property type="entry name" value="DUF2807"/>
</dbReference>
<feature type="domain" description="Phage shock protein PspC N-terminal" evidence="8">
    <location>
        <begin position="124"/>
        <end position="185"/>
    </location>
</feature>
<protein>
    <submittedName>
        <fullName evidence="12">DUF2807 domain-containing protein</fullName>
    </submittedName>
</protein>
<organism evidence="12 13">
    <name type="scientific">Imperialibacter roseus</name>
    <dbReference type="NCBI Taxonomy" id="1324217"/>
    <lineage>
        <taxon>Bacteria</taxon>
        <taxon>Pseudomonadati</taxon>
        <taxon>Bacteroidota</taxon>
        <taxon>Cytophagia</taxon>
        <taxon>Cytophagales</taxon>
        <taxon>Flammeovirgaceae</taxon>
        <taxon>Imperialibacter</taxon>
    </lineage>
</organism>
<dbReference type="InterPro" id="IPR054319">
    <property type="entry name" value="PspC-rel_ToastRack"/>
</dbReference>
<proteinExistence type="predicted"/>
<dbReference type="InterPro" id="IPR054321">
    <property type="entry name" value="PspC-rel_TM"/>
</dbReference>
<dbReference type="Gene3D" id="2.160.20.120">
    <property type="match status" value="1"/>
</dbReference>
<gene>
    <name evidence="12" type="ORF">RT717_05540</name>
</gene>
<feature type="transmembrane region" description="Helical" evidence="7">
    <location>
        <begin position="227"/>
        <end position="254"/>
    </location>
</feature>
<evidence type="ECO:0000313" key="13">
    <source>
        <dbReference type="Proteomes" id="UP001302349"/>
    </source>
</evidence>
<feature type="compositionally biased region" description="Basic and acidic residues" evidence="6">
    <location>
        <begin position="111"/>
        <end position="122"/>
    </location>
</feature>
<evidence type="ECO:0000256" key="3">
    <source>
        <dbReference type="ARBA" id="ARBA00022692"/>
    </source>
</evidence>
<feature type="transmembrane region" description="Helical" evidence="7">
    <location>
        <begin position="411"/>
        <end position="431"/>
    </location>
</feature>
<feature type="transmembrane region" description="Helical" evidence="7">
    <location>
        <begin position="160"/>
        <end position="184"/>
    </location>
</feature>
<evidence type="ECO:0000259" key="11">
    <source>
        <dbReference type="Pfam" id="PF22744"/>
    </source>
</evidence>
<keyword evidence="4 7" id="KW-1133">Transmembrane helix</keyword>
<feature type="transmembrane region" description="Helical" evidence="7">
    <location>
        <begin position="291"/>
        <end position="310"/>
    </location>
</feature>
<feature type="region of interest" description="Disordered" evidence="6">
    <location>
        <begin position="95"/>
        <end position="122"/>
    </location>
</feature>
<dbReference type="Proteomes" id="UP001302349">
    <property type="component" value="Chromosome"/>
</dbReference>
<evidence type="ECO:0000259" key="9">
    <source>
        <dbReference type="Pfam" id="PF10988"/>
    </source>
</evidence>
<keyword evidence="3 7" id="KW-0812">Transmembrane</keyword>
<evidence type="ECO:0000256" key="6">
    <source>
        <dbReference type="SAM" id="MobiDB-lite"/>
    </source>
</evidence>
<dbReference type="Pfam" id="PF22744">
    <property type="entry name" value="Toast-rack_PspC-Cterm"/>
    <property type="match status" value="1"/>
</dbReference>
<feature type="domain" description="PspC-related transmembrane region" evidence="10">
    <location>
        <begin position="295"/>
        <end position="438"/>
    </location>
</feature>
<dbReference type="Pfam" id="PF04024">
    <property type="entry name" value="PspC"/>
    <property type="match status" value="2"/>
</dbReference>
<feature type="transmembrane region" description="Helical" evidence="7">
    <location>
        <begin position="130"/>
        <end position="148"/>
    </location>
</feature>
<reference evidence="12 13" key="1">
    <citation type="journal article" date="2023" name="Microbiol. Resour. Announc.">
        <title>Complete Genome Sequence of Imperialibacter roseus strain P4T.</title>
        <authorList>
            <person name="Tizabi D.R."/>
            <person name="Bachvaroff T."/>
            <person name="Hill R.T."/>
        </authorList>
    </citation>
    <scope>NUCLEOTIDE SEQUENCE [LARGE SCALE GENOMIC DNA]</scope>
    <source>
        <strain evidence="12 13">P4T</strain>
    </source>
</reference>
<sequence>MNKNISINISGIIFHIEEDGYERLKGYLESITTYFSTFEDSKEIIADIESRIAEIFLEKLDKENKQVVAIEDVNMLISTMGTIADFEAIEDKEDKAAPAADTGSGESTDTAEEKTEQKEKTGSKRLYRDINRKVVGGVCSGLAHYFSIDPMWVRLLFLLMFFNFFLPGLSGAILLAYIILWIVVPGNKALEDDKKIKKMFRSQEDRVLGGVASGVAAYFGVDVTVIRLLFVLSIFLGGTGFFVYIILWIITPLAKTITEKMQMQGEPVTLSNIETNIKSNLNIKEDEESPIVKVLLFPFRLIALIINGIAKFIGPAANVFVEILRVFIGLLFSILGLSMMTAIAITCAMFFGLTIGWWDWVSVDGVPVELFQQTLPGWAVFGLFLSAFIPALAITLGGISIMAKRWVAGSFLGWSLFGLWIISLVLVSYTVPRIIMDFRTDAIHTETKTYDMAGKTAVLTLSDSDRREWDEWNGQYEAVELQLRGHKDSVYKVIMDFEARGRDRSTALENAQMVTYELNVQDSIFNFPRELKFRNDARFRVQNLDITLYIPYNQPFKMDESLARILRNTIYRNGYSTRQMEGNTWVFTDAGLKCTTCEEDDDYYSYNSGSGKSSFDADPLTYDFKGYDEIEAGGIFKFYIKQGDYKNIEITGDDEWLERVKVSQSGGVLKFDIRGSDWDWRDNWESSDKIYVYISTPDLESIELSGASEAYIDGFQANRMALNLSGFAQVDMDIDASKLDIEMDGGSKLTLRGNVNELKADVEGAASLDAFGSEARYVEVNAQGAARAKVNAMVDLKAEASGASTIVYQGEASSDIRRSGAGSVRKE</sequence>
<accession>A0ABZ0IVY0</accession>
<dbReference type="RefSeq" id="WP_317490741.1">
    <property type="nucleotide sequence ID" value="NZ_CP136051.1"/>
</dbReference>
<evidence type="ECO:0000256" key="7">
    <source>
        <dbReference type="SAM" id="Phobius"/>
    </source>
</evidence>
<feature type="domain" description="Phage shock protein PspC N-terminal" evidence="8">
    <location>
        <begin position="197"/>
        <end position="253"/>
    </location>
</feature>